<dbReference type="PROSITE" id="PS51257">
    <property type="entry name" value="PROKAR_LIPOPROTEIN"/>
    <property type="match status" value="1"/>
</dbReference>
<dbReference type="InterPro" id="IPR014247">
    <property type="entry name" value="Spore_lipoprot_YhcN/YlaJ"/>
</dbReference>
<sequence>MNKLTVIGATFITAITLAGCQGGDDTGLGDHNQGNLGVEPTRYNENIDIAPNRDRIDMDEEFGPDYYQNGTLRNDEGDLRNDNYRYNREDNGNGYAGTNYNARYNDDANNNGITGNNTRNNNTGNNAGNTGNNHNQFEVADRAADRITSEVEEVERAYVFTGPENAYVAAVLDGNQNITDDIEQRIRQAVKATDEDIDDVFVSTNPDFINQAGDYTDQVEAGEPIEGFFDEMGDMFRRVFPTNDRS</sequence>
<proteinExistence type="predicted"/>
<name>A0A841PWU6_9BACI</name>
<evidence type="ECO:0000313" key="2">
    <source>
        <dbReference type="EMBL" id="MBB6451836.1"/>
    </source>
</evidence>
<reference evidence="2 3" key="1">
    <citation type="submission" date="2020-08" db="EMBL/GenBank/DDBJ databases">
        <title>Genomic Encyclopedia of Type Strains, Phase IV (KMG-IV): sequencing the most valuable type-strain genomes for metagenomic binning, comparative biology and taxonomic classification.</title>
        <authorList>
            <person name="Goeker M."/>
        </authorList>
    </citation>
    <scope>NUCLEOTIDE SEQUENCE [LARGE SCALE GENOMIC DNA]</scope>
    <source>
        <strain evidence="2 3">DSM 19612</strain>
    </source>
</reference>
<dbReference type="NCBIfam" id="TIGR02898">
    <property type="entry name" value="spore_YhcN_YlaJ"/>
    <property type="match status" value="1"/>
</dbReference>
<dbReference type="RefSeq" id="WP_174496436.1">
    <property type="nucleotide sequence ID" value="NZ_CADDWK010000007.1"/>
</dbReference>
<keyword evidence="2" id="KW-0449">Lipoprotein</keyword>
<dbReference type="Pfam" id="PF09580">
    <property type="entry name" value="Spore_YhcN_YlaJ"/>
    <property type="match status" value="1"/>
</dbReference>
<dbReference type="InterPro" id="IPR019076">
    <property type="entry name" value="Spore_lipoprot_YhcN/YlaJ-like"/>
</dbReference>
<dbReference type="EMBL" id="JACHGH010000001">
    <property type="protein sequence ID" value="MBB6451836.1"/>
    <property type="molecule type" value="Genomic_DNA"/>
</dbReference>
<dbReference type="Proteomes" id="UP000581688">
    <property type="component" value="Unassembled WGS sequence"/>
</dbReference>
<keyword evidence="3" id="KW-1185">Reference proteome</keyword>
<evidence type="ECO:0000313" key="3">
    <source>
        <dbReference type="Proteomes" id="UP000581688"/>
    </source>
</evidence>
<accession>A0A841PWU6</accession>
<dbReference type="GO" id="GO:0030435">
    <property type="term" value="P:sporulation resulting in formation of a cellular spore"/>
    <property type="evidence" value="ECO:0007669"/>
    <property type="project" value="InterPro"/>
</dbReference>
<evidence type="ECO:0000256" key="1">
    <source>
        <dbReference type="SAM" id="MobiDB-lite"/>
    </source>
</evidence>
<gene>
    <name evidence="2" type="ORF">HNQ94_000257</name>
</gene>
<protein>
    <submittedName>
        <fullName evidence="2">YhcN/YlaJ family sporulation lipoprotein</fullName>
    </submittedName>
</protein>
<dbReference type="AlphaFoldDB" id="A0A841PWU6"/>
<organism evidence="2 3">
    <name type="scientific">Salirhabdus euzebyi</name>
    <dbReference type="NCBI Taxonomy" id="394506"/>
    <lineage>
        <taxon>Bacteria</taxon>
        <taxon>Bacillati</taxon>
        <taxon>Bacillota</taxon>
        <taxon>Bacilli</taxon>
        <taxon>Bacillales</taxon>
        <taxon>Bacillaceae</taxon>
        <taxon>Salirhabdus</taxon>
    </lineage>
</organism>
<feature type="region of interest" description="Disordered" evidence="1">
    <location>
        <begin position="114"/>
        <end position="134"/>
    </location>
</feature>
<comment type="caution">
    <text evidence="2">The sequence shown here is derived from an EMBL/GenBank/DDBJ whole genome shotgun (WGS) entry which is preliminary data.</text>
</comment>